<sequence>MVGTQTMVSFGHFLLPDLDPKPKHAETLRPLRRIEKMIQFPLLRSPKKVLTLTWRRYGGDTEATHGVYDVQGRWS</sequence>
<evidence type="ECO:0000313" key="1">
    <source>
        <dbReference type="EMBL" id="TYI31186.1"/>
    </source>
</evidence>
<accession>A0A5D2QS15</accession>
<dbReference type="AlphaFoldDB" id="A0A5D2QS15"/>
<protein>
    <submittedName>
        <fullName evidence="1">Uncharacterized protein</fullName>
    </submittedName>
</protein>
<dbReference type="Proteomes" id="UP000322667">
    <property type="component" value="Chromosome A05"/>
</dbReference>
<evidence type="ECO:0000313" key="2">
    <source>
        <dbReference type="Proteomes" id="UP000322667"/>
    </source>
</evidence>
<gene>
    <name evidence="1" type="ORF">ES332_A05G436300v1</name>
</gene>
<keyword evidence="2" id="KW-1185">Reference proteome</keyword>
<organism evidence="1 2">
    <name type="scientific">Gossypium tomentosum</name>
    <name type="common">Hawaiian cotton</name>
    <name type="synonym">Gossypium sandvicense</name>
    <dbReference type="NCBI Taxonomy" id="34277"/>
    <lineage>
        <taxon>Eukaryota</taxon>
        <taxon>Viridiplantae</taxon>
        <taxon>Streptophyta</taxon>
        <taxon>Embryophyta</taxon>
        <taxon>Tracheophyta</taxon>
        <taxon>Spermatophyta</taxon>
        <taxon>Magnoliopsida</taxon>
        <taxon>eudicotyledons</taxon>
        <taxon>Gunneridae</taxon>
        <taxon>Pentapetalae</taxon>
        <taxon>rosids</taxon>
        <taxon>malvids</taxon>
        <taxon>Malvales</taxon>
        <taxon>Malvaceae</taxon>
        <taxon>Malvoideae</taxon>
        <taxon>Gossypium</taxon>
    </lineage>
</organism>
<reference evidence="1 2" key="1">
    <citation type="submission" date="2019-07" db="EMBL/GenBank/DDBJ databases">
        <title>WGS assembly of Gossypium tomentosum.</title>
        <authorList>
            <person name="Chen Z.J."/>
            <person name="Sreedasyam A."/>
            <person name="Ando A."/>
            <person name="Song Q."/>
            <person name="De L."/>
            <person name="Hulse-Kemp A."/>
            <person name="Ding M."/>
            <person name="Ye W."/>
            <person name="Kirkbride R."/>
            <person name="Jenkins J."/>
            <person name="Plott C."/>
            <person name="Lovell J."/>
            <person name="Lin Y.-M."/>
            <person name="Vaughn R."/>
            <person name="Liu B."/>
            <person name="Li W."/>
            <person name="Simpson S."/>
            <person name="Scheffler B."/>
            <person name="Saski C."/>
            <person name="Grover C."/>
            <person name="Hu G."/>
            <person name="Conover J."/>
            <person name="Carlson J."/>
            <person name="Shu S."/>
            <person name="Boston L."/>
            <person name="Williams M."/>
            <person name="Peterson D."/>
            <person name="Mcgee K."/>
            <person name="Jones D."/>
            <person name="Wendel J."/>
            <person name="Stelly D."/>
            <person name="Grimwood J."/>
            <person name="Schmutz J."/>
        </authorList>
    </citation>
    <scope>NUCLEOTIDE SEQUENCE [LARGE SCALE GENOMIC DNA]</scope>
    <source>
        <strain evidence="1">7179.01</strain>
    </source>
</reference>
<proteinExistence type="predicted"/>
<dbReference type="EMBL" id="CM017614">
    <property type="protein sequence ID" value="TYI31186.1"/>
    <property type="molecule type" value="Genomic_DNA"/>
</dbReference>
<name>A0A5D2QS15_GOSTO</name>